<dbReference type="OrthoDB" id="206452at2759"/>
<evidence type="ECO:0000313" key="4">
    <source>
        <dbReference type="Proteomes" id="UP000250043"/>
    </source>
</evidence>
<dbReference type="EMBL" id="KV722343">
    <property type="protein sequence ID" value="OCH94480.1"/>
    <property type="molecule type" value="Genomic_DNA"/>
</dbReference>
<evidence type="ECO:0000313" key="3">
    <source>
        <dbReference type="EMBL" id="OCH94480.1"/>
    </source>
</evidence>
<dbReference type="InterPro" id="IPR037238">
    <property type="entry name" value="YbiA-like_sf"/>
</dbReference>
<feature type="region of interest" description="Disordered" evidence="1">
    <location>
        <begin position="423"/>
        <end position="451"/>
    </location>
</feature>
<reference evidence="3 4" key="1">
    <citation type="submission" date="2016-07" db="EMBL/GenBank/DDBJ databases">
        <title>Draft genome of the white-rot fungus Obba rivulosa 3A-2.</title>
        <authorList>
            <consortium name="DOE Joint Genome Institute"/>
            <person name="Miettinen O."/>
            <person name="Riley R."/>
            <person name="Acob R."/>
            <person name="Barry K."/>
            <person name="Cullen D."/>
            <person name="De Vries R."/>
            <person name="Hainaut M."/>
            <person name="Hatakka A."/>
            <person name="Henrissat B."/>
            <person name="Hilden K."/>
            <person name="Kuo R."/>
            <person name="Labutti K."/>
            <person name="Lipzen A."/>
            <person name="Makela M.R."/>
            <person name="Sandor L."/>
            <person name="Spatafora J.W."/>
            <person name="Grigoriev I.V."/>
            <person name="Hibbett D.S."/>
        </authorList>
    </citation>
    <scope>NUCLEOTIDE SEQUENCE [LARGE SCALE GENOMIC DNA]</scope>
    <source>
        <strain evidence="3 4">3A-2</strain>
    </source>
</reference>
<keyword evidence="4" id="KW-1185">Reference proteome</keyword>
<organism evidence="3 4">
    <name type="scientific">Obba rivulosa</name>
    <dbReference type="NCBI Taxonomy" id="1052685"/>
    <lineage>
        <taxon>Eukaryota</taxon>
        <taxon>Fungi</taxon>
        <taxon>Dikarya</taxon>
        <taxon>Basidiomycota</taxon>
        <taxon>Agaricomycotina</taxon>
        <taxon>Agaricomycetes</taxon>
        <taxon>Polyporales</taxon>
        <taxon>Gelatoporiaceae</taxon>
        <taxon>Obba</taxon>
    </lineage>
</organism>
<gene>
    <name evidence="3" type="ORF">OBBRIDRAFT_789171</name>
</gene>
<dbReference type="InterPro" id="IPR012816">
    <property type="entry name" value="NADAR"/>
</dbReference>
<name>A0A8E2DRJ3_9APHY</name>
<sequence length="599" mass="65589">MGNTSSRARPYGYKDADAYYDENDGYENTAGRSWYKPKRSRSLGDPRGWFSSAKFGKGYSYTPSAVSGQYAPYPGQAMYNPQYPYAPVMTPQMPYPPMSVQSSAAPVIPSMPASSAAHARTPVIPQRHYPQGGGRTPMPEPVIPEFAQNQDISSPVIPHLRGNAGSESPVIPPRRGAATPHPRARRRPRSQSTPVFPEAVIPGEPSMSIPEPQLSQGRRTPAGFPEPQMRMTTPVTFPEPERAPPQYPPAPPSSVRPPSRLAPGQYGPYDRRHRRSQTMSWVSVLANPLPEPPEDLFESPRYRALVDELRRPLPLGDGALRRNFTAPPASASGRFYTGGDYGSGASREKKRRGLFGSLRFGSRRDREDGEGIMQMPVYATAPVMQQLPDGGTAYVYNPPVMAPGIPNANGTVPVMPGVVMPGPGGLSPGAARGPSPGPPRSTTPSSLRAGSIRMSPTNDYAALLHFSPHQVRYGDLRYPTAFHLLEAFKFLEHRPDIAGEISARRTFEEVQDVVAAHGQTVRQDWEQVAPQMMEEALYHKFKQHPNLQGMLLNTGVADLIYAEANDPFWGDGPLGQGANELGKALMRVRDRLRIEGSIR</sequence>
<proteinExistence type="predicted"/>
<dbReference type="AlphaFoldDB" id="A0A8E2DRJ3"/>
<protein>
    <submittedName>
        <fullName evidence="3">DUF1768-domain-containing protein</fullName>
    </submittedName>
</protein>
<evidence type="ECO:0000259" key="2">
    <source>
        <dbReference type="Pfam" id="PF08719"/>
    </source>
</evidence>
<dbReference type="Proteomes" id="UP000250043">
    <property type="component" value="Unassembled WGS sequence"/>
</dbReference>
<feature type="compositionally biased region" description="Pro residues" evidence="1">
    <location>
        <begin position="243"/>
        <end position="255"/>
    </location>
</feature>
<dbReference type="CDD" id="cd15457">
    <property type="entry name" value="NADAR"/>
    <property type="match status" value="1"/>
</dbReference>
<dbReference type="Pfam" id="PF08719">
    <property type="entry name" value="NADAR"/>
    <property type="match status" value="1"/>
</dbReference>
<accession>A0A8E2DRJ3</accession>
<feature type="region of interest" description="Disordered" evidence="1">
    <location>
        <begin position="161"/>
        <end position="276"/>
    </location>
</feature>
<feature type="domain" description="NADAR" evidence="2">
    <location>
        <begin position="467"/>
        <end position="593"/>
    </location>
</feature>
<dbReference type="SUPFAM" id="SSF143990">
    <property type="entry name" value="YbiA-like"/>
    <property type="match status" value="1"/>
</dbReference>
<dbReference type="Gene3D" id="1.10.357.40">
    <property type="entry name" value="YbiA-like"/>
    <property type="match status" value="1"/>
</dbReference>
<evidence type="ECO:0000256" key="1">
    <source>
        <dbReference type="SAM" id="MobiDB-lite"/>
    </source>
</evidence>
<feature type="region of interest" description="Disordered" evidence="1">
    <location>
        <begin position="25"/>
        <end position="47"/>
    </location>
</feature>